<comment type="similarity">
    <text evidence="3">Belongs to the SOWAH family.</text>
</comment>
<dbReference type="PROSITE" id="PS50088">
    <property type="entry name" value="ANK_REPEAT"/>
    <property type="match status" value="1"/>
</dbReference>
<evidence type="ECO:0000256" key="1">
    <source>
        <dbReference type="ARBA" id="ARBA00022737"/>
    </source>
</evidence>
<dbReference type="Proteomes" id="UP000261620">
    <property type="component" value="Unplaced"/>
</dbReference>
<evidence type="ECO:0000259" key="6">
    <source>
        <dbReference type="Pfam" id="PF25877"/>
    </source>
</evidence>
<dbReference type="PROSITE" id="PS50297">
    <property type="entry name" value="ANK_REP_REGION"/>
    <property type="match status" value="1"/>
</dbReference>
<sequence length="442" mass="48753">MQCSSVATECHCCAVAGFLRERGGKARNSDFMERFRAVFPEEPAGKAAARSRFKSLVDDIAFGKAESGVKFVCLRRKFRGSPVFALPGPAQSSAAERVYTGQAESEGPSPEGLQEAEHISVSSGGSQDRRRQADEGEDDAVSLSGSEGSCSPRGSRRRFIQVMMSSSPQVRRSVVLHGSLCPSSRSDSDTLSLVSSNLDEDRTSATLDPLEHEWMMCASDGEWDNMQRLLSAEPSLVLRRDFVTGFTCLHWAAKQGKPELLALIINFSRRHDVPISVDVRSSSGYTPLHIAAMHGHAEVLKLLAGAYNADVEIRDYSGKRACQYLRGDVSADLRDIIGAHGSPESTDRRDGARSRFSKVLQSNLRPLRLLGPNDGGPLEAEAGPWDKVVRRKSSFSRMRPKLERLRMRTSQIVHSTTFRDTEELEGPLHGSFRRRPKTHFFG</sequence>
<protein>
    <recommendedName>
        <fullName evidence="6">SOWAHA-C winged helix-turn-helix domain-containing protein</fullName>
    </recommendedName>
</protein>
<keyword evidence="1" id="KW-0677">Repeat</keyword>
<feature type="domain" description="SOWAHA-C winged helix-turn-helix" evidence="6">
    <location>
        <begin position="10"/>
        <end position="81"/>
    </location>
</feature>
<dbReference type="OMA" id="ACHYLTN"/>
<reference evidence="7" key="1">
    <citation type="submission" date="2025-08" db="UniProtKB">
        <authorList>
            <consortium name="Ensembl"/>
        </authorList>
    </citation>
    <scope>IDENTIFICATION</scope>
</reference>
<dbReference type="STRING" id="94237.ENSMMOP00000008252"/>
<evidence type="ECO:0000313" key="7">
    <source>
        <dbReference type="Ensembl" id="ENSMMOP00000008252.1"/>
    </source>
</evidence>
<feature type="repeat" description="ANK" evidence="4">
    <location>
        <begin position="283"/>
        <end position="303"/>
    </location>
</feature>
<dbReference type="InterPro" id="IPR036770">
    <property type="entry name" value="Ankyrin_rpt-contain_sf"/>
</dbReference>
<dbReference type="PANTHER" id="PTHR14491:SF4">
    <property type="entry name" value="ANKYRIN REPEAT DOMAIN-CONTAINING PROTEIN SOWAHC"/>
    <property type="match status" value="1"/>
</dbReference>
<proteinExistence type="inferred from homology"/>
<evidence type="ECO:0000256" key="3">
    <source>
        <dbReference type="ARBA" id="ARBA00038122"/>
    </source>
</evidence>
<feature type="region of interest" description="Disordered" evidence="5">
    <location>
        <begin position="95"/>
        <end position="155"/>
    </location>
</feature>
<dbReference type="InterPro" id="IPR058889">
    <property type="entry name" value="WHD_SOWAHA-C"/>
</dbReference>
<evidence type="ECO:0000256" key="4">
    <source>
        <dbReference type="PROSITE-ProRule" id="PRU00023"/>
    </source>
</evidence>
<dbReference type="Pfam" id="PF12796">
    <property type="entry name" value="Ank_2"/>
    <property type="match status" value="1"/>
</dbReference>
<keyword evidence="8" id="KW-1185">Reference proteome</keyword>
<name>A0A3Q3W8N6_MOLML</name>
<dbReference type="SUPFAM" id="SSF48403">
    <property type="entry name" value="Ankyrin repeat"/>
    <property type="match status" value="1"/>
</dbReference>
<reference evidence="7" key="2">
    <citation type="submission" date="2025-09" db="UniProtKB">
        <authorList>
            <consortium name="Ensembl"/>
        </authorList>
    </citation>
    <scope>IDENTIFICATION</scope>
</reference>
<evidence type="ECO:0000313" key="8">
    <source>
        <dbReference type="Proteomes" id="UP000261620"/>
    </source>
</evidence>
<evidence type="ECO:0000256" key="5">
    <source>
        <dbReference type="SAM" id="MobiDB-lite"/>
    </source>
</evidence>
<dbReference type="Gene3D" id="1.25.40.20">
    <property type="entry name" value="Ankyrin repeat-containing domain"/>
    <property type="match status" value="1"/>
</dbReference>
<evidence type="ECO:0000256" key="2">
    <source>
        <dbReference type="ARBA" id="ARBA00023043"/>
    </source>
</evidence>
<keyword evidence="2 4" id="KW-0040">ANK repeat</keyword>
<accession>A0A3Q3W8N6</accession>
<dbReference type="Ensembl" id="ENSMMOT00000008403.1">
    <property type="protein sequence ID" value="ENSMMOP00000008252.1"/>
    <property type="gene ID" value="ENSMMOG00000006400.1"/>
</dbReference>
<dbReference type="SMART" id="SM00248">
    <property type="entry name" value="ANK"/>
    <property type="match status" value="2"/>
</dbReference>
<dbReference type="AlphaFoldDB" id="A0A3Q3W8N6"/>
<organism evidence="7 8">
    <name type="scientific">Mola mola</name>
    <name type="common">Ocean sunfish</name>
    <name type="synonym">Tetraodon mola</name>
    <dbReference type="NCBI Taxonomy" id="94237"/>
    <lineage>
        <taxon>Eukaryota</taxon>
        <taxon>Metazoa</taxon>
        <taxon>Chordata</taxon>
        <taxon>Craniata</taxon>
        <taxon>Vertebrata</taxon>
        <taxon>Euteleostomi</taxon>
        <taxon>Actinopterygii</taxon>
        <taxon>Neopterygii</taxon>
        <taxon>Teleostei</taxon>
        <taxon>Neoteleostei</taxon>
        <taxon>Acanthomorphata</taxon>
        <taxon>Eupercaria</taxon>
        <taxon>Tetraodontiformes</taxon>
        <taxon>Molidae</taxon>
        <taxon>Mola</taxon>
    </lineage>
</organism>
<dbReference type="InterPro" id="IPR002110">
    <property type="entry name" value="Ankyrin_rpt"/>
</dbReference>
<dbReference type="Pfam" id="PF25877">
    <property type="entry name" value="WHD_SOWAH"/>
    <property type="match status" value="1"/>
</dbReference>
<dbReference type="PANTHER" id="PTHR14491">
    <property type="entry name" value="SOSONDOWAH, ISOFORM G"/>
    <property type="match status" value="1"/>
</dbReference>